<evidence type="ECO:0000313" key="2">
    <source>
        <dbReference type="Proteomes" id="UP000663846"/>
    </source>
</evidence>
<comment type="caution">
    <text evidence="1">The sequence shown here is derived from an EMBL/GenBank/DDBJ whole genome shotgun (WGS) entry which is preliminary data.</text>
</comment>
<organism evidence="1 2">
    <name type="scientific">Rhizoctonia solani</name>
    <dbReference type="NCBI Taxonomy" id="456999"/>
    <lineage>
        <taxon>Eukaryota</taxon>
        <taxon>Fungi</taxon>
        <taxon>Dikarya</taxon>
        <taxon>Basidiomycota</taxon>
        <taxon>Agaricomycotina</taxon>
        <taxon>Agaricomycetes</taxon>
        <taxon>Cantharellales</taxon>
        <taxon>Ceratobasidiaceae</taxon>
        <taxon>Rhizoctonia</taxon>
    </lineage>
</organism>
<reference evidence="1" key="1">
    <citation type="submission" date="2021-01" db="EMBL/GenBank/DDBJ databases">
        <authorList>
            <person name="Kaushik A."/>
        </authorList>
    </citation>
    <scope>NUCLEOTIDE SEQUENCE</scope>
    <source>
        <strain evidence="1">AG1-1C</strain>
    </source>
</reference>
<sequence length="197" mass="22277">MRVYPFLQITINRTATAIYKARLLSAQAVQLTMAVPQYRCYFMVSPAPVECPDGLQDGKGRFFYVKFGDGYWDNGGRYTTNNPSFSPSDNRDCTNNTFYTVQVNPGTYLEDKVFGSNGLNLERYMRGEWYKIRPRGGIQFLRDDLKLFGTKFEKTSLGYTAAQNHIGSDKEKKALATAALKSAAVDFLGFLKNHGQR</sequence>
<evidence type="ECO:0000313" key="1">
    <source>
        <dbReference type="EMBL" id="CAE6391347.1"/>
    </source>
</evidence>
<accession>A0A8H3A3Z2</accession>
<dbReference type="Proteomes" id="UP000663846">
    <property type="component" value="Unassembled WGS sequence"/>
</dbReference>
<dbReference type="AlphaFoldDB" id="A0A8H3A3Z2"/>
<protein>
    <submittedName>
        <fullName evidence="1">Uncharacterized protein</fullName>
    </submittedName>
</protein>
<gene>
    <name evidence="1" type="ORF">RDB_LOCUS44852</name>
</gene>
<dbReference type="EMBL" id="CAJMWS010000289">
    <property type="protein sequence ID" value="CAE6391347.1"/>
    <property type="molecule type" value="Genomic_DNA"/>
</dbReference>
<name>A0A8H3A3Z2_9AGAM</name>
<proteinExistence type="predicted"/>